<evidence type="ECO:0000256" key="4">
    <source>
        <dbReference type="ARBA" id="ARBA00022763"/>
    </source>
</evidence>
<evidence type="ECO:0000256" key="1">
    <source>
        <dbReference type="ARBA" id="ARBA00003065"/>
    </source>
</evidence>
<dbReference type="AlphaFoldDB" id="A0A0S2TD07"/>
<evidence type="ECO:0000256" key="5">
    <source>
        <dbReference type="ARBA" id="ARBA00023172"/>
    </source>
</evidence>
<dbReference type="Gene3D" id="2.40.50.140">
    <property type="entry name" value="Nucleic acid-binding proteins"/>
    <property type="match status" value="1"/>
</dbReference>
<evidence type="ECO:0000313" key="10">
    <source>
        <dbReference type="EMBL" id="ALP53033.1"/>
    </source>
</evidence>
<dbReference type="InterPro" id="IPR042242">
    <property type="entry name" value="RecO_C"/>
</dbReference>
<dbReference type="InterPro" id="IPR012340">
    <property type="entry name" value="NA-bd_OB-fold"/>
</dbReference>
<gene>
    <name evidence="8" type="primary">recO</name>
    <name evidence="10" type="ORF">Tel_07610</name>
</gene>
<dbReference type="PANTHER" id="PTHR33991">
    <property type="entry name" value="DNA REPAIR PROTEIN RECO"/>
    <property type="match status" value="1"/>
</dbReference>
<sequence>MAQFNQKVVLEPAYVLHQRPYRDTSLLLEVFSSNHGRLGLVARGVRAKGGQRRALLQPFTPLSLSWSGRGELATLTDAEADPAAHRLVGQVLLSGFYLNELLLHLLHRHDPHPELFAHYRYTLQQLSRVSGADHERRLQVSLRLFEKQLLQEIGYGLVLDYEVEQGEAIDPERLYRFVLGQGPVAARAGAEPGALLFPGSSLLALAAHRLDQPRVLKDAKRLTRLVLDHYLAGRKLHSRQLLLDLQRGAEAAALNKS</sequence>
<protein>
    <recommendedName>
        <fullName evidence="3 8">DNA repair protein RecO</fullName>
    </recommendedName>
    <alternativeName>
        <fullName evidence="7 8">Recombination protein O</fullName>
    </alternativeName>
</protein>
<accession>A0A0S2TD07</accession>
<keyword evidence="4 8" id="KW-0227">DNA damage</keyword>
<keyword evidence="6 8" id="KW-0234">DNA repair</keyword>
<dbReference type="SUPFAM" id="SSF57863">
    <property type="entry name" value="ArfGap/RecO-like zinc finger"/>
    <property type="match status" value="1"/>
</dbReference>
<dbReference type="InterPro" id="IPR037278">
    <property type="entry name" value="ARFGAP/RecO"/>
</dbReference>
<comment type="function">
    <text evidence="1 8">Involved in DNA repair and RecF pathway recombination.</text>
</comment>
<dbReference type="HAMAP" id="MF_00201">
    <property type="entry name" value="RecO"/>
    <property type="match status" value="1"/>
</dbReference>
<dbReference type="GO" id="GO:0006302">
    <property type="term" value="P:double-strand break repair"/>
    <property type="evidence" value="ECO:0007669"/>
    <property type="project" value="TreeGrafter"/>
</dbReference>
<dbReference type="GO" id="GO:0006310">
    <property type="term" value="P:DNA recombination"/>
    <property type="evidence" value="ECO:0007669"/>
    <property type="project" value="UniProtKB-UniRule"/>
</dbReference>
<dbReference type="GO" id="GO:0043590">
    <property type="term" value="C:bacterial nucleoid"/>
    <property type="evidence" value="ECO:0007669"/>
    <property type="project" value="TreeGrafter"/>
</dbReference>
<dbReference type="Pfam" id="PF02565">
    <property type="entry name" value="RecO_C"/>
    <property type="match status" value="1"/>
</dbReference>
<dbReference type="PANTHER" id="PTHR33991:SF1">
    <property type="entry name" value="DNA REPAIR PROTEIN RECO"/>
    <property type="match status" value="1"/>
</dbReference>
<comment type="similarity">
    <text evidence="2 8">Belongs to the RecO family.</text>
</comment>
<keyword evidence="11" id="KW-1185">Reference proteome</keyword>
<dbReference type="SUPFAM" id="SSF50249">
    <property type="entry name" value="Nucleic acid-binding proteins"/>
    <property type="match status" value="1"/>
</dbReference>
<dbReference type="InterPro" id="IPR022572">
    <property type="entry name" value="DNA_rep/recomb_RecO_N"/>
</dbReference>
<name>A0A0S2TD07_9GAMM</name>
<evidence type="ECO:0000259" key="9">
    <source>
        <dbReference type="Pfam" id="PF11967"/>
    </source>
</evidence>
<keyword evidence="5 8" id="KW-0233">DNA recombination</keyword>
<evidence type="ECO:0000256" key="8">
    <source>
        <dbReference type="HAMAP-Rule" id="MF_00201"/>
    </source>
</evidence>
<dbReference type="KEGG" id="tee:Tel_07610"/>
<evidence type="ECO:0000256" key="3">
    <source>
        <dbReference type="ARBA" id="ARBA00021310"/>
    </source>
</evidence>
<dbReference type="Gene3D" id="1.20.1440.120">
    <property type="entry name" value="Recombination protein O, C-terminal domain"/>
    <property type="match status" value="1"/>
</dbReference>
<evidence type="ECO:0000256" key="6">
    <source>
        <dbReference type="ARBA" id="ARBA00023204"/>
    </source>
</evidence>
<dbReference type="NCBIfam" id="TIGR00613">
    <property type="entry name" value="reco"/>
    <property type="match status" value="1"/>
</dbReference>
<feature type="domain" description="DNA replication/recombination mediator RecO N-terminal" evidence="9">
    <location>
        <begin position="11"/>
        <end position="79"/>
    </location>
</feature>
<dbReference type="Pfam" id="PF11967">
    <property type="entry name" value="RecO_N"/>
    <property type="match status" value="1"/>
</dbReference>
<evidence type="ECO:0000256" key="2">
    <source>
        <dbReference type="ARBA" id="ARBA00007452"/>
    </source>
</evidence>
<evidence type="ECO:0000256" key="7">
    <source>
        <dbReference type="ARBA" id="ARBA00033409"/>
    </source>
</evidence>
<dbReference type="Proteomes" id="UP000055136">
    <property type="component" value="Chromosome"/>
</dbReference>
<evidence type="ECO:0000313" key="11">
    <source>
        <dbReference type="Proteomes" id="UP000055136"/>
    </source>
</evidence>
<dbReference type="STRING" id="1748243.Tel_07610"/>
<dbReference type="InterPro" id="IPR003717">
    <property type="entry name" value="RecO"/>
</dbReference>
<proteinExistence type="inferred from homology"/>
<dbReference type="EMBL" id="CP013099">
    <property type="protein sequence ID" value="ALP53033.1"/>
    <property type="molecule type" value="Genomic_DNA"/>
</dbReference>
<reference evidence="10" key="1">
    <citation type="submission" date="2015-10" db="EMBL/GenBank/DDBJ databases">
        <title>Description of Candidatus Tenderia electrophaga gen. nov, sp. nov., an Uncultivated Electroautotroph from a Biocathode Enrichment.</title>
        <authorList>
            <person name="Eddie B.J."/>
            <person name="Malanoski A.P."/>
            <person name="Wang Z."/>
            <person name="Hall R.J."/>
            <person name="Oh S.D."/>
            <person name="Heiner C."/>
            <person name="Lin B."/>
            <person name="Strycharz-Glaven S.M."/>
        </authorList>
    </citation>
    <scope>NUCLEOTIDE SEQUENCE [LARGE SCALE GENOMIC DNA]</scope>
    <source>
        <strain evidence="10">NRL1</strain>
    </source>
</reference>
<organism evidence="10 11">
    <name type="scientific">Candidatus Tenderia electrophaga</name>
    <dbReference type="NCBI Taxonomy" id="1748243"/>
    <lineage>
        <taxon>Bacteria</taxon>
        <taxon>Pseudomonadati</taxon>
        <taxon>Pseudomonadota</taxon>
        <taxon>Gammaproteobacteria</taxon>
        <taxon>Candidatus Tenderiales</taxon>
        <taxon>Candidatus Tenderiaceae</taxon>
        <taxon>Candidatus Tenderia</taxon>
    </lineage>
</organism>